<dbReference type="PANTHER" id="PTHR45586:SF1">
    <property type="entry name" value="LIPOPOLYSACCHARIDE ASSEMBLY PROTEIN B"/>
    <property type="match status" value="1"/>
</dbReference>
<dbReference type="EMBL" id="AOSK01000021">
    <property type="protein sequence ID" value="EYD77859.1"/>
    <property type="molecule type" value="Genomic_DNA"/>
</dbReference>
<gene>
    <name evidence="4" type="ORF">Rumeso_00586</name>
</gene>
<dbReference type="PROSITE" id="PS51257">
    <property type="entry name" value="PROKAR_LIPOPROTEIN"/>
    <property type="match status" value="1"/>
</dbReference>
<dbReference type="Pfam" id="PF13432">
    <property type="entry name" value="TPR_16"/>
    <property type="match status" value="1"/>
</dbReference>
<keyword evidence="2 3" id="KW-0802">TPR repeat</keyword>
<keyword evidence="5" id="KW-1185">Reference proteome</keyword>
<sequence length="281" mass="30977">MRHITIVAGFGLLALAACGQNRDEDAVRDAMQEVNVIDEAGLSDVMLTVADPEEAVAYFSRALRENPGRVDLERNYAKALIRAGRNTEAVSAWEKVTANPQSTADDRVELAGAYIRTNQWPQARGALDAVPPTHETFDRYRYEAMVADAQEQWDKADSYYEIATGLTTTPAGVLNNWGFSKLTRGDYGAAERLFAEALRHEPDMFTAKNNLVMARGAQRNYDLPVVPMTQQERAQLLYTLALAAIKQNDIAIGRGLLEDAVETSPTYFEEASRALDALGTT</sequence>
<dbReference type="STRING" id="442562.Rumeso_00586"/>
<evidence type="ECO:0000256" key="1">
    <source>
        <dbReference type="ARBA" id="ARBA00022737"/>
    </source>
</evidence>
<evidence type="ECO:0000313" key="4">
    <source>
        <dbReference type="EMBL" id="EYD77859.1"/>
    </source>
</evidence>
<dbReference type="Proteomes" id="UP000019666">
    <property type="component" value="Unassembled WGS sequence"/>
</dbReference>
<dbReference type="InterPro" id="IPR051012">
    <property type="entry name" value="CellSynth/LPSAsmb/PSIAsmb"/>
</dbReference>
<dbReference type="HOGENOM" id="CLU_976215_0_0_5"/>
<organism evidence="4 5">
    <name type="scientific">Rubellimicrobium mesophilum DSM 19309</name>
    <dbReference type="NCBI Taxonomy" id="442562"/>
    <lineage>
        <taxon>Bacteria</taxon>
        <taxon>Pseudomonadati</taxon>
        <taxon>Pseudomonadota</taxon>
        <taxon>Alphaproteobacteria</taxon>
        <taxon>Rhodobacterales</taxon>
        <taxon>Roseobacteraceae</taxon>
        <taxon>Rubellimicrobium</taxon>
    </lineage>
</organism>
<dbReference type="RefSeq" id="WP_037281228.1">
    <property type="nucleotide sequence ID" value="NZ_KK088582.1"/>
</dbReference>
<comment type="caution">
    <text evidence="4">The sequence shown here is derived from an EMBL/GenBank/DDBJ whole genome shotgun (WGS) entry which is preliminary data.</text>
</comment>
<proteinExistence type="predicted"/>
<dbReference type="Pfam" id="PF14559">
    <property type="entry name" value="TPR_19"/>
    <property type="match status" value="1"/>
</dbReference>
<evidence type="ECO:0000256" key="3">
    <source>
        <dbReference type="PROSITE-ProRule" id="PRU00339"/>
    </source>
</evidence>
<evidence type="ECO:0000313" key="5">
    <source>
        <dbReference type="Proteomes" id="UP000019666"/>
    </source>
</evidence>
<protein>
    <submittedName>
        <fullName evidence="4">Flp pilus assembly protein TadD</fullName>
    </submittedName>
</protein>
<evidence type="ECO:0000256" key="2">
    <source>
        <dbReference type="ARBA" id="ARBA00022803"/>
    </source>
</evidence>
<dbReference type="AlphaFoldDB" id="A0A017HVS5"/>
<dbReference type="PATRIC" id="fig|442562.3.peg.585"/>
<dbReference type="SUPFAM" id="SSF48452">
    <property type="entry name" value="TPR-like"/>
    <property type="match status" value="1"/>
</dbReference>
<dbReference type="OrthoDB" id="7819234at2"/>
<dbReference type="InterPro" id="IPR011990">
    <property type="entry name" value="TPR-like_helical_dom_sf"/>
</dbReference>
<accession>A0A017HVS5</accession>
<dbReference type="PROSITE" id="PS50005">
    <property type="entry name" value="TPR"/>
    <property type="match status" value="1"/>
</dbReference>
<keyword evidence="1" id="KW-0677">Repeat</keyword>
<dbReference type="PANTHER" id="PTHR45586">
    <property type="entry name" value="TPR REPEAT-CONTAINING PROTEIN PA4667"/>
    <property type="match status" value="1"/>
</dbReference>
<reference evidence="4 5" key="1">
    <citation type="submission" date="2013-02" db="EMBL/GenBank/DDBJ databases">
        <authorList>
            <person name="Fiebig A."/>
            <person name="Goeker M."/>
            <person name="Klenk H.-P.P."/>
        </authorList>
    </citation>
    <scope>NUCLEOTIDE SEQUENCE [LARGE SCALE GENOMIC DNA]</scope>
    <source>
        <strain evidence="4 5">DSM 19309</strain>
    </source>
</reference>
<dbReference type="InterPro" id="IPR019734">
    <property type="entry name" value="TPR_rpt"/>
</dbReference>
<feature type="repeat" description="TPR" evidence="3">
    <location>
        <begin position="171"/>
        <end position="204"/>
    </location>
</feature>
<name>A0A017HVS5_9RHOB</name>
<dbReference type="Gene3D" id="1.25.40.10">
    <property type="entry name" value="Tetratricopeptide repeat domain"/>
    <property type="match status" value="2"/>
</dbReference>